<evidence type="ECO:0000256" key="1">
    <source>
        <dbReference type="SAM" id="Phobius"/>
    </source>
</evidence>
<reference evidence="2" key="1">
    <citation type="submission" date="2018-05" db="EMBL/GenBank/DDBJ databases">
        <authorList>
            <person name="Lanie J.A."/>
            <person name="Ng W.-L."/>
            <person name="Kazmierczak K.M."/>
            <person name="Andrzejewski T.M."/>
            <person name="Davidsen T.M."/>
            <person name="Wayne K.J."/>
            <person name="Tettelin H."/>
            <person name="Glass J.I."/>
            <person name="Rusch D."/>
            <person name="Podicherti R."/>
            <person name="Tsui H.-C.T."/>
            <person name="Winkler M.E."/>
        </authorList>
    </citation>
    <scope>NUCLEOTIDE SEQUENCE</scope>
</reference>
<sequence>MKFQRKPLVSNNPIKNFLMIFIGAITLAASLLLGVFAFIIVASLLIIIIASVGIRLWWLKRKILKKSPTSNQPDVIEGEYRDISEKK</sequence>
<keyword evidence="1" id="KW-0812">Transmembrane</keyword>
<organism evidence="2">
    <name type="scientific">marine metagenome</name>
    <dbReference type="NCBI Taxonomy" id="408172"/>
    <lineage>
        <taxon>unclassified sequences</taxon>
        <taxon>metagenomes</taxon>
        <taxon>ecological metagenomes</taxon>
    </lineage>
</organism>
<proteinExistence type="predicted"/>
<protein>
    <submittedName>
        <fullName evidence="2">Uncharacterized protein</fullName>
    </submittedName>
</protein>
<gene>
    <name evidence="2" type="ORF">METZ01_LOCUS208301</name>
</gene>
<name>A0A382F039_9ZZZZ</name>
<keyword evidence="1" id="KW-0472">Membrane</keyword>
<dbReference type="AlphaFoldDB" id="A0A382F039"/>
<feature type="transmembrane region" description="Helical" evidence="1">
    <location>
        <begin position="35"/>
        <end position="58"/>
    </location>
</feature>
<feature type="transmembrane region" description="Helical" evidence="1">
    <location>
        <begin position="12"/>
        <end position="29"/>
    </location>
</feature>
<evidence type="ECO:0000313" key="2">
    <source>
        <dbReference type="EMBL" id="SVB55447.1"/>
    </source>
</evidence>
<keyword evidence="1" id="KW-1133">Transmembrane helix</keyword>
<dbReference type="EMBL" id="UINC01046879">
    <property type="protein sequence ID" value="SVB55447.1"/>
    <property type="molecule type" value="Genomic_DNA"/>
</dbReference>
<accession>A0A382F039</accession>